<name>A0A401TD10_CHIPU</name>
<accession>A0A401TD10</accession>
<keyword evidence="2" id="KW-1185">Reference proteome</keyword>
<comment type="caution">
    <text evidence="1">The sequence shown here is derived from an EMBL/GenBank/DDBJ whole genome shotgun (WGS) entry which is preliminary data.</text>
</comment>
<organism evidence="1 2">
    <name type="scientific">Chiloscyllium punctatum</name>
    <name type="common">Brownbanded bambooshark</name>
    <name type="synonym">Hemiscyllium punctatum</name>
    <dbReference type="NCBI Taxonomy" id="137246"/>
    <lineage>
        <taxon>Eukaryota</taxon>
        <taxon>Metazoa</taxon>
        <taxon>Chordata</taxon>
        <taxon>Craniata</taxon>
        <taxon>Vertebrata</taxon>
        <taxon>Chondrichthyes</taxon>
        <taxon>Elasmobranchii</taxon>
        <taxon>Galeomorphii</taxon>
        <taxon>Galeoidea</taxon>
        <taxon>Orectolobiformes</taxon>
        <taxon>Hemiscylliidae</taxon>
        <taxon>Chiloscyllium</taxon>
    </lineage>
</organism>
<feature type="non-terminal residue" evidence="1">
    <location>
        <position position="46"/>
    </location>
</feature>
<gene>
    <name evidence="1" type="ORF">chiPu_0024933</name>
</gene>
<evidence type="ECO:0000313" key="2">
    <source>
        <dbReference type="Proteomes" id="UP000287033"/>
    </source>
</evidence>
<reference evidence="1 2" key="1">
    <citation type="journal article" date="2018" name="Nat. Ecol. Evol.">
        <title>Shark genomes provide insights into elasmobranch evolution and the origin of vertebrates.</title>
        <authorList>
            <person name="Hara Y"/>
            <person name="Yamaguchi K"/>
            <person name="Onimaru K"/>
            <person name="Kadota M"/>
            <person name="Koyanagi M"/>
            <person name="Keeley SD"/>
            <person name="Tatsumi K"/>
            <person name="Tanaka K"/>
            <person name="Motone F"/>
            <person name="Kageyama Y"/>
            <person name="Nozu R"/>
            <person name="Adachi N"/>
            <person name="Nishimura O"/>
            <person name="Nakagawa R"/>
            <person name="Tanegashima C"/>
            <person name="Kiyatake I"/>
            <person name="Matsumoto R"/>
            <person name="Murakumo K"/>
            <person name="Nishida K"/>
            <person name="Terakita A"/>
            <person name="Kuratani S"/>
            <person name="Sato K"/>
            <person name="Hyodo S Kuraku.S."/>
        </authorList>
    </citation>
    <scope>NUCLEOTIDE SEQUENCE [LARGE SCALE GENOMIC DNA]</scope>
</reference>
<dbReference type="EMBL" id="BEZZ01049088">
    <property type="protein sequence ID" value="GCC40541.1"/>
    <property type="molecule type" value="Genomic_DNA"/>
</dbReference>
<dbReference type="Proteomes" id="UP000287033">
    <property type="component" value="Unassembled WGS sequence"/>
</dbReference>
<evidence type="ECO:0000313" key="1">
    <source>
        <dbReference type="EMBL" id="GCC40541.1"/>
    </source>
</evidence>
<sequence>MRRCVYGPYTSAQAYVQGRHRVRWRPDASQCACVYSGTLSPVVEHV</sequence>
<protein>
    <submittedName>
        <fullName evidence="1">Uncharacterized protein</fullName>
    </submittedName>
</protein>
<dbReference type="AlphaFoldDB" id="A0A401TD10"/>
<proteinExistence type="predicted"/>